<organism evidence="1 2">
    <name type="scientific">Blautia liquoris</name>
    <dbReference type="NCBI Taxonomy" id="2779518"/>
    <lineage>
        <taxon>Bacteria</taxon>
        <taxon>Bacillati</taxon>
        <taxon>Bacillota</taxon>
        <taxon>Clostridia</taxon>
        <taxon>Lachnospirales</taxon>
        <taxon>Lachnospiraceae</taxon>
        <taxon>Blautia</taxon>
    </lineage>
</organism>
<evidence type="ECO:0000313" key="1">
    <source>
        <dbReference type="EMBL" id="QOV18382.1"/>
    </source>
</evidence>
<gene>
    <name evidence="1" type="ORF">INP51_10170</name>
</gene>
<reference evidence="1 2" key="1">
    <citation type="submission" date="2020-10" db="EMBL/GenBank/DDBJ databases">
        <title>Blautia liquoris sp.nov., isolated from the mud in a fermentation cellar used for the production of Chinese strong-flavoured liquor.</title>
        <authorList>
            <person name="Lu L."/>
        </authorList>
    </citation>
    <scope>NUCLEOTIDE SEQUENCE [LARGE SCALE GENOMIC DNA]</scope>
    <source>
        <strain evidence="1 2">LZLJ-3</strain>
    </source>
</reference>
<dbReference type="EMBL" id="CP063304">
    <property type="protein sequence ID" value="QOV18382.1"/>
    <property type="molecule type" value="Genomic_DNA"/>
</dbReference>
<name>A0A7M2RGB9_9FIRM</name>
<sequence>MLNHYKRILKDTDQRVARSLKTQIRTKGCHRGGFLDSVGLVQPKYAIYQVTTAIAAYCNFDSCYYRNADVYEMIRLGLKYIALNQHEDGLFDLINCNFHSAPDTAFCVKRMLPPLKYLDARQRDDMEESIYINLKEIVRCGMNGLKRGGFHTPNHRWVIASNLMECGRFFDDDDCFKQAQLYLNEGIDCNQDGEYAEKSSGNYNRINNDAMITLGDITGNDEYYSDAIRNLNMMLTYLEPDGSIFTANSTRQDQGALIYPKDYYLQYLSMGYRKNIPEFLDVANYIFQLIEEKRISSPDILIHFMNHPKLKSVEHDGVFRPGSYQNYYRDSGIVRACRNDNTYTLLLGKSDFFHYSQKTMHLQVKLGGSFCEHRAFIPESMEKMKDGYRLTQTMRGWYYLPFKEKPDTNDWWKMDHTKREKLHGPNLQILCDVLECEHGIDLHIKVSGVEQAPFRLEIEVSGADLLWNDQFALPAENGKSMVLKQGMAIFSNSSESLQIGPGFGEHLYINGLFGSEPRSEQAFTLYFTDYTKLDHVIHLETGHKVV</sequence>
<accession>A0A7M2RGB9</accession>
<dbReference type="AlphaFoldDB" id="A0A7M2RGB9"/>
<dbReference type="RefSeq" id="WP_193734744.1">
    <property type="nucleotide sequence ID" value="NZ_CP063304.1"/>
</dbReference>
<protein>
    <submittedName>
        <fullName evidence="1">Uncharacterized protein</fullName>
    </submittedName>
</protein>
<dbReference type="Proteomes" id="UP000593601">
    <property type="component" value="Chromosome"/>
</dbReference>
<keyword evidence="2" id="KW-1185">Reference proteome</keyword>
<dbReference type="KEGG" id="bliq:INP51_10170"/>
<evidence type="ECO:0000313" key="2">
    <source>
        <dbReference type="Proteomes" id="UP000593601"/>
    </source>
</evidence>
<proteinExistence type="predicted"/>